<evidence type="ECO:0000256" key="1">
    <source>
        <dbReference type="SAM" id="Phobius"/>
    </source>
</evidence>
<dbReference type="PANTHER" id="PTHR34154">
    <property type="entry name" value="ALKALI-SENSITIVE LINKAGE PROTEIN 1"/>
    <property type="match status" value="1"/>
</dbReference>
<dbReference type="STRING" id="1684307.A0A316TYY2"/>
<dbReference type="OrthoDB" id="43654at2759"/>
<protein>
    <recommendedName>
        <fullName evidence="3">Asl1-like glycosyl hydrolase catalytic domain-containing protein</fullName>
    </recommendedName>
</protein>
<feature type="domain" description="Asl1-like glycosyl hydrolase catalytic" evidence="3">
    <location>
        <begin position="49"/>
        <end position="278"/>
    </location>
</feature>
<keyword evidence="1" id="KW-1133">Transmembrane helix</keyword>
<keyword evidence="5" id="KW-1185">Reference proteome</keyword>
<dbReference type="RefSeq" id="XP_025345507.1">
    <property type="nucleotide sequence ID" value="XM_025494567.1"/>
</dbReference>
<dbReference type="SUPFAM" id="SSF51445">
    <property type="entry name" value="(Trans)glycosidases"/>
    <property type="match status" value="1"/>
</dbReference>
<keyword evidence="1" id="KW-0812">Transmembrane</keyword>
<dbReference type="Proteomes" id="UP000245942">
    <property type="component" value="Unassembled WGS sequence"/>
</dbReference>
<dbReference type="InterPro" id="IPR053183">
    <property type="entry name" value="ASL1"/>
</dbReference>
<dbReference type="PANTHER" id="PTHR34154:SF3">
    <property type="entry name" value="ALKALI-SENSITIVE LINKAGE PROTEIN 1"/>
    <property type="match status" value="1"/>
</dbReference>
<dbReference type="Pfam" id="PF11790">
    <property type="entry name" value="Glyco_hydro_cc"/>
    <property type="match status" value="1"/>
</dbReference>
<gene>
    <name evidence="4" type="ORF">BCV69DRAFT_301478</name>
</gene>
<evidence type="ECO:0000256" key="2">
    <source>
        <dbReference type="SAM" id="SignalP"/>
    </source>
</evidence>
<evidence type="ECO:0000259" key="3">
    <source>
        <dbReference type="Pfam" id="PF11790"/>
    </source>
</evidence>
<sequence length="340" mass="36305">MPFSSSPSSSSRARATLSLTARTAASSLLAVSILMAGTVSAASAEPARGIAWPWFSNTSALTFDGSSWVYNWELYEPTGGPIGSMEFVPMVRTEADLQYLTSYQTVKDASWLMGFNEPDMSTDVGGSNINATYAAQLWKTHIAPLRSDSLKLVAPAVSSSGAAGQGPSWLADFLAACDGCIFDAYAFHPYASNRWGVSALIDNFLELGHTPVWVTEFNTYTPEESGAPFVEYMIDYFNNKTTEEIARYSMISRVAQNTATQADLIYLNGSLTPAGETYNSYEVQERAQDTSTSSPSSSSSAATHSSAAIYANSAPEEHLVAPASLIGLGFLALAILAFVS</sequence>
<dbReference type="EMBL" id="KZ819337">
    <property type="protein sequence ID" value="PWN18347.1"/>
    <property type="molecule type" value="Genomic_DNA"/>
</dbReference>
<keyword evidence="1" id="KW-0472">Membrane</keyword>
<evidence type="ECO:0000313" key="5">
    <source>
        <dbReference type="Proteomes" id="UP000245942"/>
    </source>
</evidence>
<dbReference type="GO" id="GO:0009277">
    <property type="term" value="C:fungal-type cell wall"/>
    <property type="evidence" value="ECO:0007669"/>
    <property type="project" value="TreeGrafter"/>
</dbReference>
<keyword evidence="2" id="KW-0732">Signal</keyword>
<feature type="transmembrane region" description="Helical" evidence="1">
    <location>
        <begin position="319"/>
        <end position="339"/>
    </location>
</feature>
<organism evidence="4 5">
    <name type="scientific">Pseudomicrostroma glucosiphilum</name>
    <dbReference type="NCBI Taxonomy" id="1684307"/>
    <lineage>
        <taxon>Eukaryota</taxon>
        <taxon>Fungi</taxon>
        <taxon>Dikarya</taxon>
        <taxon>Basidiomycota</taxon>
        <taxon>Ustilaginomycotina</taxon>
        <taxon>Exobasidiomycetes</taxon>
        <taxon>Microstromatales</taxon>
        <taxon>Microstromatales incertae sedis</taxon>
        <taxon>Pseudomicrostroma</taxon>
    </lineage>
</organism>
<dbReference type="InterPro" id="IPR017853">
    <property type="entry name" value="GH"/>
</dbReference>
<dbReference type="GeneID" id="37016301"/>
<dbReference type="GO" id="GO:0071966">
    <property type="term" value="P:fungal-type cell wall polysaccharide metabolic process"/>
    <property type="evidence" value="ECO:0007669"/>
    <property type="project" value="TreeGrafter"/>
</dbReference>
<dbReference type="AlphaFoldDB" id="A0A316TYY2"/>
<accession>A0A316TYY2</accession>
<dbReference type="InterPro" id="IPR024655">
    <property type="entry name" value="Asl1_glyco_hydro_catalytic"/>
</dbReference>
<proteinExistence type="predicted"/>
<feature type="signal peptide" evidence="2">
    <location>
        <begin position="1"/>
        <end position="44"/>
    </location>
</feature>
<dbReference type="Gene3D" id="3.20.20.80">
    <property type="entry name" value="Glycosidases"/>
    <property type="match status" value="1"/>
</dbReference>
<reference evidence="4 5" key="1">
    <citation type="journal article" date="2018" name="Mol. Biol. Evol.">
        <title>Broad Genomic Sampling Reveals a Smut Pathogenic Ancestry of the Fungal Clade Ustilaginomycotina.</title>
        <authorList>
            <person name="Kijpornyongpan T."/>
            <person name="Mondo S.J."/>
            <person name="Barry K."/>
            <person name="Sandor L."/>
            <person name="Lee J."/>
            <person name="Lipzen A."/>
            <person name="Pangilinan J."/>
            <person name="LaButti K."/>
            <person name="Hainaut M."/>
            <person name="Henrissat B."/>
            <person name="Grigoriev I.V."/>
            <person name="Spatafora J.W."/>
            <person name="Aime M.C."/>
        </authorList>
    </citation>
    <scope>NUCLEOTIDE SEQUENCE [LARGE SCALE GENOMIC DNA]</scope>
    <source>
        <strain evidence="4 5">MCA 4718</strain>
    </source>
</reference>
<feature type="chain" id="PRO_5016428918" description="Asl1-like glycosyl hydrolase catalytic domain-containing protein" evidence="2">
    <location>
        <begin position="45"/>
        <end position="340"/>
    </location>
</feature>
<name>A0A316TYY2_9BASI</name>
<evidence type="ECO:0000313" key="4">
    <source>
        <dbReference type="EMBL" id="PWN18347.1"/>
    </source>
</evidence>